<dbReference type="EMBL" id="JACGWK010000008">
    <property type="protein sequence ID" value="KAL0338996.1"/>
    <property type="molecule type" value="Genomic_DNA"/>
</dbReference>
<name>A0AAW2N956_9LAMI</name>
<organism evidence="1">
    <name type="scientific">Sesamum angustifolium</name>
    <dbReference type="NCBI Taxonomy" id="2727405"/>
    <lineage>
        <taxon>Eukaryota</taxon>
        <taxon>Viridiplantae</taxon>
        <taxon>Streptophyta</taxon>
        <taxon>Embryophyta</taxon>
        <taxon>Tracheophyta</taxon>
        <taxon>Spermatophyta</taxon>
        <taxon>Magnoliopsida</taxon>
        <taxon>eudicotyledons</taxon>
        <taxon>Gunneridae</taxon>
        <taxon>Pentapetalae</taxon>
        <taxon>asterids</taxon>
        <taxon>lamiids</taxon>
        <taxon>Lamiales</taxon>
        <taxon>Pedaliaceae</taxon>
        <taxon>Sesamum</taxon>
    </lineage>
</organism>
<comment type="caution">
    <text evidence="1">The sequence shown here is derived from an EMBL/GenBank/DDBJ whole genome shotgun (WGS) entry which is preliminary data.</text>
</comment>
<protein>
    <submittedName>
        <fullName evidence="1">Uncharacterized protein</fullName>
    </submittedName>
</protein>
<gene>
    <name evidence="1" type="ORF">Sangu_1421700</name>
</gene>
<dbReference type="PANTHER" id="PTHR31513">
    <property type="entry name" value="EPHRIN TYPE-B RECEPTOR"/>
    <property type="match status" value="1"/>
</dbReference>
<reference evidence="1" key="1">
    <citation type="submission" date="2020-06" db="EMBL/GenBank/DDBJ databases">
        <authorList>
            <person name="Li T."/>
            <person name="Hu X."/>
            <person name="Zhang T."/>
            <person name="Song X."/>
            <person name="Zhang H."/>
            <person name="Dai N."/>
            <person name="Sheng W."/>
            <person name="Hou X."/>
            <person name="Wei L."/>
        </authorList>
    </citation>
    <scope>NUCLEOTIDE SEQUENCE</scope>
    <source>
        <strain evidence="1">G01</strain>
        <tissue evidence="1">Leaf</tissue>
    </source>
</reference>
<proteinExistence type="predicted"/>
<reference evidence="1" key="2">
    <citation type="journal article" date="2024" name="Plant">
        <title>Genomic evolution and insights into agronomic trait innovations of Sesamum species.</title>
        <authorList>
            <person name="Miao H."/>
            <person name="Wang L."/>
            <person name="Qu L."/>
            <person name="Liu H."/>
            <person name="Sun Y."/>
            <person name="Le M."/>
            <person name="Wang Q."/>
            <person name="Wei S."/>
            <person name="Zheng Y."/>
            <person name="Lin W."/>
            <person name="Duan Y."/>
            <person name="Cao H."/>
            <person name="Xiong S."/>
            <person name="Wang X."/>
            <person name="Wei L."/>
            <person name="Li C."/>
            <person name="Ma Q."/>
            <person name="Ju M."/>
            <person name="Zhao R."/>
            <person name="Li G."/>
            <person name="Mu C."/>
            <person name="Tian Q."/>
            <person name="Mei H."/>
            <person name="Zhang T."/>
            <person name="Gao T."/>
            <person name="Zhang H."/>
        </authorList>
    </citation>
    <scope>NUCLEOTIDE SEQUENCE</scope>
    <source>
        <strain evidence="1">G01</strain>
    </source>
</reference>
<sequence length="258" mass="26852">MLKWPSVQYLPTVATASTLQRLEKVYGALRMSVKIHLMLNSKMLISGDSDAIVATSLLEASNLVVLKGSSMNNSTANWGFMTRVGPGSVLRGPLENASDNAMAPRLYCNQKYCPVELLHPPEDCNVNASLSFTLQICRVEDVIVEGSIEGSVVHFHLVRTVVVESSGAISASGLGCTGGLGHGARLPNGLSSGAGHGGRGGDAYYGGTYISGGIAYGDAELPCELGSGSGNESLSGATAGGGVIGKPWKQCFYHVPVY</sequence>
<dbReference type="PANTHER" id="PTHR31513:SF10">
    <property type="entry name" value="TYROSINE-PROTEIN KINASE EPHRIN TYPE A_B RECEPTOR-LIKE DOMAIN-CONTAINING PROTEIN"/>
    <property type="match status" value="1"/>
</dbReference>
<evidence type="ECO:0000313" key="1">
    <source>
        <dbReference type="EMBL" id="KAL0338996.1"/>
    </source>
</evidence>
<dbReference type="AlphaFoldDB" id="A0AAW2N956"/>
<accession>A0AAW2N956</accession>